<dbReference type="InterPro" id="IPR048258">
    <property type="entry name" value="Cyclins_cyclin-box"/>
</dbReference>
<dbReference type="Pfam" id="PF00134">
    <property type="entry name" value="Cyclin_N"/>
    <property type="match status" value="1"/>
</dbReference>
<keyword evidence="6" id="KW-1185">Reference proteome</keyword>
<dbReference type="InterPro" id="IPR006671">
    <property type="entry name" value="Cyclin_N"/>
</dbReference>
<dbReference type="HOGENOM" id="CLU_1550684_0_0_1"/>
<dbReference type="Gene3D" id="1.10.472.10">
    <property type="entry name" value="Cyclin-like"/>
    <property type="match status" value="1"/>
</dbReference>
<dbReference type="PROSITE" id="PS00292">
    <property type="entry name" value="CYCLINS"/>
    <property type="match status" value="1"/>
</dbReference>
<dbReference type="GO" id="GO:0005634">
    <property type="term" value="C:nucleus"/>
    <property type="evidence" value="ECO:0000318"/>
    <property type="project" value="GO_Central"/>
</dbReference>
<dbReference type="AlphaFoldDB" id="B8C802"/>
<feature type="domain" description="Cyclin N-terminal" evidence="4">
    <location>
        <begin position="28"/>
        <end position="156"/>
    </location>
</feature>
<dbReference type="RefSeq" id="XP_002292430.1">
    <property type="nucleotide sequence ID" value="XM_002292394.1"/>
</dbReference>
<dbReference type="Proteomes" id="UP000001449">
    <property type="component" value="Chromosome 9"/>
</dbReference>
<dbReference type="GO" id="GO:0000082">
    <property type="term" value="P:G1/S transition of mitotic cell cycle"/>
    <property type="evidence" value="ECO:0000318"/>
    <property type="project" value="GO_Central"/>
</dbReference>
<organism evidence="5 6">
    <name type="scientific">Thalassiosira pseudonana</name>
    <name type="common">Marine diatom</name>
    <name type="synonym">Cyclotella nana</name>
    <dbReference type="NCBI Taxonomy" id="35128"/>
    <lineage>
        <taxon>Eukaryota</taxon>
        <taxon>Sar</taxon>
        <taxon>Stramenopiles</taxon>
        <taxon>Ochrophyta</taxon>
        <taxon>Bacillariophyta</taxon>
        <taxon>Coscinodiscophyceae</taxon>
        <taxon>Thalassiosirophycidae</taxon>
        <taxon>Thalassiosirales</taxon>
        <taxon>Thalassiosiraceae</taxon>
        <taxon>Thalassiosira</taxon>
    </lineage>
</organism>
<evidence type="ECO:0000313" key="6">
    <source>
        <dbReference type="Proteomes" id="UP000001449"/>
    </source>
</evidence>
<evidence type="ECO:0000256" key="2">
    <source>
        <dbReference type="ARBA" id="ARBA00023127"/>
    </source>
</evidence>
<evidence type="ECO:0000259" key="4">
    <source>
        <dbReference type="Pfam" id="PF00134"/>
    </source>
</evidence>
<dbReference type="InterPro" id="IPR036915">
    <property type="entry name" value="Cyclin-like_sf"/>
</dbReference>
<dbReference type="GO" id="GO:0000307">
    <property type="term" value="C:cyclin-dependent protein kinase holoenzyme complex"/>
    <property type="evidence" value="ECO:0000318"/>
    <property type="project" value="GO_Central"/>
</dbReference>
<keyword evidence="2" id="KW-0195">Cyclin</keyword>
<protein>
    <recommendedName>
        <fullName evidence="4">Cyclin N-terminal domain-containing protein</fullName>
    </recommendedName>
</protein>
<evidence type="ECO:0000256" key="3">
    <source>
        <dbReference type="ARBA" id="ARBA00023306"/>
    </source>
</evidence>
<dbReference type="GO" id="GO:0016538">
    <property type="term" value="F:cyclin-dependent protein serine/threonine kinase regulator activity"/>
    <property type="evidence" value="ECO:0000318"/>
    <property type="project" value="GO_Central"/>
</dbReference>
<sequence length="173" mass="19883">MTKVVVSNGAANTWVGEKFSPLLVEQIAVMLEKEETNYACLDYISVPSSSTDIIDEKWRQKAAEWMFKVVDFYDLERDIVSIGMMYLDRLFTETDLSQRWTRLQCRLVAMASLKLAIKLNETRTMNMEDMIKLGMSGDDSFTASALVEMENELLWKVRQSIILRLIFLCPSSS</sequence>
<keyword evidence="1" id="KW-0132">Cell division</keyword>
<dbReference type="GO" id="GO:0051301">
    <property type="term" value="P:cell division"/>
    <property type="evidence" value="ECO:0007669"/>
    <property type="project" value="UniProtKB-KW"/>
</dbReference>
<proteinExistence type="predicted"/>
<dbReference type="KEGG" id="tps:THAPSDRAFT_7955"/>
<gene>
    <name evidence="5" type="ORF">THAPSDRAFT_7955</name>
</gene>
<dbReference type="GeneID" id="7443513"/>
<dbReference type="GO" id="GO:0005737">
    <property type="term" value="C:cytoplasm"/>
    <property type="evidence" value="ECO:0000318"/>
    <property type="project" value="GO_Central"/>
</dbReference>
<accession>B8C802</accession>
<dbReference type="SUPFAM" id="SSF47954">
    <property type="entry name" value="Cyclin-like"/>
    <property type="match status" value="1"/>
</dbReference>
<dbReference type="InParanoid" id="B8C802"/>
<reference evidence="5 6" key="1">
    <citation type="journal article" date="2004" name="Science">
        <title>The genome of the diatom Thalassiosira pseudonana: ecology, evolution, and metabolism.</title>
        <authorList>
            <person name="Armbrust E.V."/>
            <person name="Berges J.A."/>
            <person name="Bowler C."/>
            <person name="Green B.R."/>
            <person name="Martinez D."/>
            <person name="Putnam N.H."/>
            <person name="Zhou S."/>
            <person name="Allen A.E."/>
            <person name="Apt K.E."/>
            <person name="Bechner M."/>
            <person name="Brzezinski M.A."/>
            <person name="Chaal B.K."/>
            <person name="Chiovitti A."/>
            <person name="Davis A.K."/>
            <person name="Demarest M.S."/>
            <person name="Detter J.C."/>
            <person name="Glavina T."/>
            <person name="Goodstein D."/>
            <person name="Hadi M.Z."/>
            <person name="Hellsten U."/>
            <person name="Hildebrand M."/>
            <person name="Jenkins B.D."/>
            <person name="Jurka J."/>
            <person name="Kapitonov V.V."/>
            <person name="Kroger N."/>
            <person name="Lau W.W."/>
            <person name="Lane T.W."/>
            <person name="Larimer F.W."/>
            <person name="Lippmeier J.C."/>
            <person name="Lucas S."/>
            <person name="Medina M."/>
            <person name="Montsant A."/>
            <person name="Obornik M."/>
            <person name="Parker M.S."/>
            <person name="Palenik B."/>
            <person name="Pazour G.J."/>
            <person name="Richardson P.M."/>
            <person name="Rynearson T.A."/>
            <person name="Saito M.A."/>
            <person name="Schwartz D.C."/>
            <person name="Thamatrakoln K."/>
            <person name="Valentin K."/>
            <person name="Vardi A."/>
            <person name="Wilkerson F.P."/>
            <person name="Rokhsar D.S."/>
        </authorList>
    </citation>
    <scope>NUCLEOTIDE SEQUENCE [LARGE SCALE GENOMIC DNA]</scope>
    <source>
        <strain evidence="5 6">CCMP1335</strain>
    </source>
</reference>
<name>B8C802_THAPS</name>
<keyword evidence="3" id="KW-0131">Cell cycle</keyword>
<dbReference type="PaxDb" id="35128-Thaps7955"/>
<evidence type="ECO:0000256" key="1">
    <source>
        <dbReference type="ARBA" id="ARBA00022618"/>
    </source>
</evidence>
<reference evidence="5 6" key="2">
    <citation type="journal article" date="2008" name="Nature">
        <title>The Phaeodactylum genome reveals the evolutionary history of diatom genomes.</title>
        <authorList>
            <person name="Bowler C."/>
            <person name="Allen A.E."/>
            <person name="Badger J.H."/>
            <person name="Grimwood J."/>
            <person name="Jabbari K."/>
            <person name="Kuo A."/>
            <person name="Maheswari U."/>
            <person name="Martens C."/>
            <person name="Maumus F."/>
            <person name="Otillar R.P."/>
            <person name="Rayko E."/>
            <person name="Salamov A."/>
            <person name="Vandepoele K."/>
            <person name="Beszteri B."/>
            <person name="Gruber A."/>
            <person name="Heijde M."/>
            <person name="Katinka M."/>
            <person name="Mock T."/>
            <person name="Valentin K."/>
            <person name="Verret F."/>
            <person name="Berges J.A."/>
            <person name="Brownlee C."/>
            <person name="Cadoret J.P."/>
            <person name="Chiovitti A."/>
            <person name="Choi C.J."/>
            <person name="Coesel S."/>
            <person name="De Martino A."/>
            <person name="Detter J.C."/>
            <person name="Durkin C."/>
            <person name="Falciatore A."/>
            <person name="Fournet J."/>
            <person name="Haruta M."/>
            <person name="Huysman M.J."/>
            <person name="Jenkins B.D."/>
            <person name="Jiroutova K."/>
            <person name="Jorgensen R.E."/>
            <person name="Joubert Y."/>
            <person name="Kaplan A."/>
            <person name="Kroger N."/>
            <person name="Kroth P.G."/>
            <person name="La Roche J."/>
            <person name="Lindquist E."/>
            <person name="Lommer M."/>
            <person name="Martin-Jezequel V."/>
            <person name="Lopez P.J."/>
            <person name="Lucas S."/>
            <person name="Mangogna M."/>
            <person name="McGinnis K."/>
            <person name="Medlin L.K."/>
            <person name="Montsant A."/>
            <person name="Oudot-Le Secq M.P."/>
            <person name="Napoli C."/>
            <person name="Obornik M."/>
            <person name="Parker M.S."/>
            <person name="Petit J.L."/>
            <person name="Porcel B.M."/>
            <person name="Poulsen N."/>
            <person name="Robison M."/>
            <person name="Rychlewski L."/>
            <person name="Rynearson T.A."/>
            <person name="Schmutz J."/>
            <person name="Shapiro H."/>
            <person name="Siaut M."/>
            <person name="Stanley M."/>
            <person name="Sussman M.R."/>
            <person name="Taylor A.R."/>
            <person name="Vardi A."/>
            <person name="von Dassow P."/>
            <person name="Vyverman W."/>
            <person name="Willis A."/>
            <person name="Wyrwicz L.S."/>
            <person name="Rokhsar D.S."/>
            <person name="Weissenbach J."/>
            <person name="Armbrust E.V."/>
            <person name="Green B.R."/>
            <person name="Van de Peer Y."/>
            <person name="Grigoriev I.V."/>
        </authorList>
    </citation>
    <scope>NUCLEOTIDE SEQUENCE [LARGE SCALE GENOMIC DNA]</scope>
    <source>
        <strain evidence="5 6">CCMP1335</strain>
    </source>
</reference>
<dbReference type="EMBL" id="CM000645">
    <property type="protein sequence ID" value="EED90405.1"/>
    <property type="molecule type" value="Genomic_DNA"/>
</dbReference>
<evidence type="ECO:0000313" key="5">
    <source>
        <dbReference type="EMBL" id="EED90405.1"/>
    </source>
</evidence>